<proteinExistence type="predicted"/>
<dbReference type="EMBL" id="CP011011">
    <property type="protein sequence ID" value="ATC83793.1"/>
    <property type="molecule type" value="Genomic_DNA"/>
</dbReference>
<dbReference type="Proteomes" id="UP000217277">
    <property type="component" value="Chromosome I"/>
</dbReference>
<reference evidence="1" key="1">
    <citation type="submission" date="2015-03" db="EMBL/GenBank/DDBJ databases">
        <authorList>
            <person name="Xie B.-B."/>
            <person name="Rong J.-C."/>
            <person name="Qin Q.-L."/>
            <person name="Zhang Y.-Z."/>
        </authorList>
    </citation>
    <scope>NUCLEOTIDE SEQUENCE</scope>
    <source>
        <strain evidence="1">DSM 14585</strain>
    </source>
</reference>
<sequence length="421" mass="48851">MTDLYICYEQEVNEREIIIINEYWSLASSEIPIFTYSVKEHNELYKIYKTDVGNLANLIKKKSSVSCCHPSFICDSCKSKMTTSSRHVCLSRLKQTSYTCDRCEMAAVEKIKKESLDIINAYKNKMLQSDYSFSSLTYVEKLCLFILLTEYHSADKQPLRINPESLHLTGCDEVDIKYILSLKSKGVLAIVDSIPDEVIQANNQLNYNRYRVTSFWAPAEVKRGDSEFCPGIYLRYTNEFESSAELQQKLYAEICSRKFKESDIEELRILINDIRLNNFYNIITWVSEEFRIHIESSLKLEGLLNHCAKNHSLLAICYCMYSNAEKVAAQLHRRDTPIYIANKLFTKLFDDYLTMASDRGWSLTYTKRLPDTVETSPLESLVSSHFCGNNFNWFLLNTNEIFDYWISGADLNTEILRVEAK</sequence>
<gene>
    <name evidence="1" type="ORF">PAGA_a3694</name>
</gene>
<organism evidence="1 2">
    <name type="scientific">Pseudoalteromonas agarivorans DSM 14585</name>
    <dbReference type="NCBI Taxonomy" id="1312369"/>
    <lineage>
        <taxon>Bacteria</taxon>
        <taxon>Pseudomonadati</taxon>
        <taxon>Pseudomonadota</taxon>
        <taxon>Gammaproteobacteria</taxon>
        <taxon>Alteromonadales</taxon>
        <taxon>Pseudoalteromonadaceae</taxon>
        <taxon>Pseudoalteromonas</taxon>
    </lineage>
</organism>
<name>A0ACA8E0I3_9GAMM</name>
<evidence type="ECO:0000313" key="1">
    <source>
        <dbReference type="EMBL" id="ATC83793.1"/>
    </source>
</evidence>
<keyword evidence="2" id="KW-1185">Reference proteome</keyword>
<accession>A0ACA8E0I3</accession>
<protein>
    <submittedName>
        <fullName evidence="1">Uncharacterized protein</fullName>
    </submittedName>
</protein>
<evidence type="ECO:0000313" key="2">
    <source>
        <dbReference type="Proteomes" id="UP000217277"/>
    </source>
</evidence>